<keyword evidence="9 11" id="KW-0057">Aromatic amino acid biosynthesis</keyword>
<dbReference type="GO" id="GO:0009073">
    <property type="term" value="P:aromatic amino acid family biosynthetic process"/>
    <property type="evidence" value="ECO:0007669"/>
    <property type="project" value="UniProtKB-KW"/>
</dbReference>
<feature type="binding site" evidence="11">
    <location>
        <position position="88"/>
    </location>
    <ligand>
        <name>substrate</name>
    </ligand>
</feature>
<keyword evidence="8 11" id="KW-0067">ATP-binding</keyword>
<comment type="cofactor">
    <cofactor evidence="11">
        <name>Mg(2+)</name>
        <dbReference type="ChEBI" id="CHEBI:18420"/>
    </cofactor>
    <text evidence="11">Binds 1 Mg(2+) ion per subunit.</text>
</comment>
<evidence type="ECO:0000256" key="1">
    <source>
        <dbReference type="ARBA" id="ARBA00004842"/>
    </source>
</evidence>
<name>B1WWK8_CROS5</name>
<dbReference type="InterPro" id="IPR000623">
    <property type="entry name" value="Shikimate_kinase/TSH1"/>
</dbReference>
<evidence type="ECO:0000256" key="4">
    <source>
        <dbReference type="ARBA" id="ARBA00022605"/>
    </source>
</evidence>
<dbReference type="OrthoDB" id="9800332at2"/>
<dbReference type="Proteomes" id="UP000001203">
    <property type="component" value="Chromosome circular"/>
</dbReference>
<dbReference type="InterPro" id="IPR027417">
    <property type="entry name" value="P-loop_NTPase"/>
</dbReference>
<comment type="catalytic activity">
    <reaction evidence="10 11">
        <text>shikimate + ATP = 3-phosphoshikimate + ADP + H(+)</text>
        <dbReference type="Rhea" id="RHEA:13121"/>
        <dbReference type="ChEBI" id="CHEBI:15378"/>
        <dbReference type="ChEBI" id="CHEBI:30616"/>
        <dbReference type="ChEBI" id="CHEBI:36208"/>
        <dbReference type="ChEBI" id="CHEBI:145989"/>
        <dbReference type="ChEBI" id="CHEBI:456216"/>
        <dbReference type="EC" id="2.7.1.71"/>
    </reaction>
</comment>
<feature type="binding site" evidence="11">
    <location>
        <position position="161"/>
    </location>
    <ligand>
        <name>ATP</name>
        <dbReference type="ChEBI" id="CHEBI:30616"/>
    </ligand>
</feature>
<evidence type="ECO:0000256" key="10">
    <source>
        <dbReference type="ARBA" id="ARBA00048567"/>
    </source>
</evidence>
<dbReference type="UniPathway" id="UPA00053">
    <property type="reaction ID" value="UER00088"/>
</dbReference>
<evidence type="ECO:0000256" key="2">
    <source>
        <dbReference type="ARBA" id="ARBA00006997"/>
    </source>
</evidence>
<dbReference type="PRINTS" id="PR01100">
    <property type="entry name" value="SHIKIMTKNASE"/>
</dbReference>
<dbReference type="Pfam" id="PF01202">
    <property type="entry name" value="SKI"/>
    <property type="match status" value="1"/>
</dbReference>
<dbReference type="SUPFAM" id="SSF52540">
    <property type="entry name" value="P-loop containing nucleoside triphosphate hydrolases"/>
    <property type="match status" value="1"/>
</dbReference>
<protein>
    <recommendedName>
        <fullName evidence="3 11">Shikimate kinase</fullName>
        <shortName evidence="11">SK</shortName>
        <ecNumber evidence="3 11">2.7.1.71</ecNumber>
    </recommendedName>
</protein>
<reference evidence="12 13" key="1">
    <citation type="journal article" date="2008" name="Proc. Natl. Acad. Sci. U.S.A.">
        <title>The genome of Cyanothece 51142, a unicellular diazotrophic cyanobacterium important in the marine nitrogen cycle.</title>
        <authorList>
            <person name="Welsh E.A."/>
            <person name="Liberton M."/>
            <person name="Stoeckel J."/>
            <person name="Loh T."/>
            <person name="Elvitigala T."/>
            <person name="Wang C."/>
            <person name="Wollam A."/>
            <person name="Fulton R.S."/>
            <person name="Clifton S.W."/>
            <person name="Jacobs J.M."/>
            <person name="Aurora R."/>
            <person name="Ghosh B.K."/>
            <person name="Sherman L.A."/>
            <person name="Smith R.D."/>
            <person name="Wilson R.K."/>
            <person name="Pakrasi H.B."/>
        </authorList>
    </citation>
    <scope>NUCLEOTIDE SEQUENCE [LARGE SCALE GENOMIC DNA]</scope>
    <source>
        <strain evidence="13">ATCC 51142 / BH68</strain>
    </source>
</reference>
<dbReference type="EMBL" id="CP000806">
    <property type="protein sequence ID" value="ACB50732.1"/>
    <property type="molecule type" value="Genomic_DNA"/>
</dbReference>
<feature type="binding site" evidence="11">
    <location>
        <position position="125"/>
    </location>
    <ligand>
        <name>ATP</name>
        <dbReference type="ChEBI" id="CHEBI:30616"/>
    </ligand>
</feature>
<dbReference type="GO" id="GO:0000287">
    <property type="term" value="F:magnesium ion binding"/>
    <property type="evidence" value="ECO:0007669"/>
    <property type="project" value="UniProtKB-UniRule"/>
</dbReference>
<feature type="binding site" evidence="11">
    <location>
        <position position="24"/>
    </location>
    <ligand>
        <name>Mg(2+)</name>
        <dbReference type="ChEBI" id="CHEBI:18420"/>
    </ligand>
</feature>
<keyword evidence="11" id="KW-0460">Magnesium</keyword>
<evidence type="ECO:0000256" key="11">
    <source>
        <dbReference type="HAMAP-Rule" id="MF_00109"/>
    </source>
</evidence>
<dbReference type="InterPro" id="IPR023000">
    <property type="entry name" value="Shikimate_kinase_CS"/>
</dbReference>
<dbReference type="EC" id="2.7.1.71" evidence="3 11"/>
<feature type="binding site" evidence="11">
    <location>
        <position position="144"/>
    </location>
    <ligand>
        <name>substrate</name>
    </ligand>
</feature>
<organism evidence="12 13">
    <name type="scientific">Crocosphaera subtropica (strain ATCC 51142 / BH68)</name>
    <name type="common">Cyanothece sp. (strain ATCC 51142)</name>
    <dbReference type="NCBI Taxonomy" id="43989"/>
    <lineage>
        <taxon>Bacteria</taxon>
        <taxon>Bacillati</taxon>
        <taxon>Cyanobacteriota</taxon>
        <taxon>Cyanophyceae</taxon>
        <taxon>Oscillatoriophycideae</taxon>
        <taxon>Chroococcales</taxon>
        <taxon>Aphanothecaceae</taxon>
        <taxon>Crocosphaera</taxon>
        <taxon>Crocosphaera subtropica</taxon>
    </lineage>
</organism>
<keyword evidence="6 11" id="KW-0547">Nucleotide-binding</keyword>
<dbReference type="eggNOG" id="COG0703">
    <property type="taxonomic scope" value="Bacteria"/>
</dbReference>
<keyword evidence="7 11" id="KW-0418">Kinase</keyword>
<keyword evidence="13" id="KW-1185">Reference proteome</keyword>
<keyword evidence="11" id="KW-0479">Metal-binding</keyword>
<dbReference type="STRING" id="43989.cce_1382"/>
<feature type="binding site" evidence="11">
    <location>
        <position position="66"/>
    </location>
    <ligand>
        <name>substrate</name>
    </ligand>
</feature>
<dbReference type="GO" id="GO:0009423">
    <property type="term" value="P:chorismate biosynthetic process"/>
    <property type="evidence" value="ECO:0007669"/>
    <property type="project" value="UniProtKB-UniRule"/>
</dbReference>
<dbReference type="HAMAP" id="MF_00109">
    <property type="entry name" value="Shikimate_kinase"/>
    <property type="match status" value="1"/>
</dbReference>
<sequence length="189" mass="21603">MMTMQQLLQGVNVFLIGMMGTGKTTVGQKLAQRLNYRFFDSDVLIERVTQQRISDIFATQGEETFRELESQVLSELASCTKSVIATGGGIILKPINWSYLHHGLIVWLDAPVPILTKRLKKDKTRPLLQQTDLSLKLQSLLEERRYLYAQCDLQIIIDEYQTPDDIVEQILELVPTVIQPKLEISQELN</sequence>
<evidence type="ECO:0000256" key="5">
    <source>
        <dbReference type="ARBA" id="ARBA00022679"/>
    </source>
</evidence>
<evidence type="ECO:0000256" key="9">
    <source>
        <dbReference type="ARBA" id="ARBA00023141"/>
    </source>
</evidence>
<dbReference type="GO" id="GO:0005524">
    <property type="term" value="F:ATP binding"/>
    <property type="evidence" value="ECO:0007669"/>
    <property type="project" value="UniProtKB-UniRule"/>
</dbReference>
<keyword evidence="5 11" id="KW-0808">Transferase</keyword>
<proteinExistence type="inferred from homology"/>
<dbReference type="PANTHER" id="PTHR21087:SF16">
    <property type="entry name" value="SHIKIMATE KINASE 1, CHLOROPLASTIC"/>
    <property type="match status" value="1"/>
</dbReference>
<dbReference type="GO" id="GO:0005829">
    <property type="term" value="C:cytosol"/>
    <property type="evidence" value="ECO:0007669"/>
    <property type="project" value="TreeGrafter"/>
</dbReference>
<gene>
    <name evidence="11" type="primary">aroK</name>
    <name evidence="12" type="ordered locus">cce_1382</name>
</gene>
<keyword evidence="4 11" id="KW-0028">Amino-acid biosynthesis</keyword>
<dbReference type="CDD" id="cd00464">
    <property type="entry name" value="SK"/>
    <property type="match status" value="1"/>
</dbReference>
<evidence type="ECO:0000256" key="3">
    <source>
        <dbReference type="ARBA" id="ARBA00012154"/>
    </source>
</evidence>
<dbReference type="InterPro" id="IPR031322">
    <property type="entry name" value="Shikimate/glucono_kinase"/>
</dbReference>
<dbReference type="HOGENOM" id="CLU_057607_2_3_3"/>
<keyword evidence="11" id="KW-0963">Cytoplasm</keyword>
<comment type="subunit">
    <text evidence="11">Monomer.</text>
</comment>
<feature type="binding site" evidence="11">
    <location>
        <position position="42"/>
    </location>
    <ligand>
        <name>substrate</name>
    </ligand>
</feature>
<comment type="function">
    <text evidence="11">Catalyzes the specific phosphorylation of the 3-hydroxyl group of shikimic acid using ATP as a cosubstrate.</text>
</comment>
<evidence type="ECO:0000313" key="12">
    <source>
        <dbReference type="EMBL" id="ACB50732.1"/>
    </source>
</evidence>
<dbReference type="GO" id="GO:0008652">
    <property type="term" value="P:amino acid biosynthetic process"/>
    <property type="evidence" value="ECO:0007669"/>
    <property type="project" value="UniProtKB-KW"/>
</dbReference>
<dbReference type="Gene3D" id="3.40.50.300">
    <property type="entry name" value="P-loop containing nucleotide triphosphate hydrolases"/>
    <property type="match status" value="1"/>
</dbReference>
<evidence type="ECO:0000256" key="6">
    <source>
        <dbReference type="ARBA" id="ARBA00022741"/>
    </source>
</evidence>
<feature type="binding site" evidence="11">
    <location>
        <begin position="20"/>
        <end position="25"/>
    </location>
    <ligand>
        <name>ATP</name>
        <dbReference type="ChEBI" id="CHEBI:30616"/>
    </ligand>
</feature>
<evidence type="ECO:0000256" key="8">
    <source>
        <dbReference type="ARBA" id="ARBA00022840"/>
    </source>
</evidence>
<dbReference type="GO" id="GO:0004765">
    <property type="term" value="F:shikimate kinase activity"/>
    <property type="evidence" value="ECO:0007669"/>
    <property type="project" value="UniProtKB-UniRule"/>
</dbReference>
<evidence type="ECO:0000313" key="13">
    <source>
        <dbReference type="Proteomes" id="UP000001203"/>
    </source>
</evidence>
<comment type="subcellular location">
    <subcellularLocation>
        <location evidence="11">Cytoplasm</location>
    </subcellularLocation>
</comment>
<dbReference type="PROSITE" id="PS01128">
    <property type="entry name" value="SHIKIMATE_KINASE"/>
    <property type="match status" value="1"/>
</dbReference>
<comment type="pathway">
    <text evidence="1 11">Metabolic intermediate biosynthesis; chorismate biosynthesis; chorismate from D-erythrose 4-phosphate and phosphoenolpyruvate: step 5/7.</text>
</comment>
<comment type="similarity">
    <text evidence="2 11">Belongs to the shikimate kinase family.</text>
</comment>
<accession>B1WWK8</accession>
<dbReference type="AlphaFoldDB" id="B1WWK8"/>
<evidence type="ECO:0000256" key="7">
    <source>
        <dbReference type="ARBA" id="ARBA00022777"/>
    </source>
</evidence>
<dbReference type="PANTHER" id="PTHR21087">
    <property type="entry name" value="SHIKIMATE KINASE"/>
    <property type="match status" value="1"/>
</dbReference>
<dbReference type="KEGG" id="cyt:cce_1382"/>